<evidence type="ECO:0000256" key="4">
    <source>
        <dbReference type="ARBA" id="ARBA00023134"/>
    </source>
</evidence>
<evidence type="ECO:0000313" key="6">
    <source>
        <dbReference type="EMBL" id="RHN43783.1"/>
    </source>
</evidence>
<dbReference type="Proteomes" id="UP000265566">
    <property type="component" value="Chromosome 8"/>
</dbReference>
<comment type="caution">
    <text evidence="6">The sequence shown here is derived from an EMBL/GenBank/DDBJ whole genome shotgun (WGS) entry which is preliminary data.</text>
</comment>
<dbReference type="Pfam" id="PF22042">
    <property type="entry name" value="EF-G_D2"/>
    <property type="match status" value="1"/>
</dbReference>
<keyword evidence="3" id="KW-0648">Protein biosynthesis</keyword>
<dbReference type="PANTHER" id="PTHR43636">
    <property type="entry name" value="ELONGATION FACTOR G, MITOCHONDRIAL"/>
    <property type="match status" value="1"/>
</dbReference>
<feature type="domain" description="Elongation factor G-like" evidence="5">
    <location>
        <begin position="8"/>
        <end position="73"/>
    </location>
</feature>
<dbReference type="Gramene" id="rna50405">
    <property type="protein sequence ID" value="RHN43783.1"/>
    <property type="gene ID" value="gene50405"/>
</dbReference>
<evidence type="ECO:0000256" key="3">
    <source>
        <dbReference type="ARBA" id="ARBA00022917"/>
    </source>
</evidence>
<gene>
    <name evidence="6" type="ORF">MtrunA17_Chr8g0391591</name>
</gene>
<dbReference type="EMBL" id="PSQE01000008">
    <property type="protein sequence ID" value="RHN43783.1"/>
    <property type="molecule type" value="Genomic_DNA"/>
</dbReference>
<dbReference type="GO" id="GO:0003746">
    <property type="term" value="F:translation elongation factor activity"/>
    <property type="evidence" value="ECO:0007669"/>
    <property type="project" value="UniProtKB-KW"/>
</dbReference>
<sequence length="132" mass="15512">MYRIRYLLTYLRIYQGVIKKGDFITNVNTGKKIKIPCLGKRHYGKIKEVDEAHAGEIVFVFGAILRSGDTFTDGSVRYIMTSADVLRLKSFWREIFKWCEWIHSRELILLRQLVWLVNYALLILSLLSRLSI</sequence>
<keyword evidence="2" id="KW-0251">Elongation factor</keyword>
<dbReference type="SUPFAM" id="SSF50447">
    <property type="entry name" value="Translation proteins"/>
    <property type="match status" value="1"/>
</dbReference>
<dbReference type="PANTHER" id="PTHR43636:SF2">
    <property type="entry name" value="ELONGATION FACTOR G, MITOCHONDRIAL"/>
    <property type="match status" value="1"/>
</dbReference>
<evidence type="ECO:0000256" key="1">
    <source>
        <dbReference type="ARBA" id="ARBA00022741"/>
    </source>
</evidence>
<name>A0A396GTB4_MEDTR</name>
<evidence type="ECO:0000259" key="5">
    <source>
        <dbReference type="Pfam" id="PF22042"/>
    </source>
</evidence>
<keyword evidence="4" id="KW-0342">GTP-binding</keyword>
<dbReference type="InterPro" id="IPR053905">
    <property type="entry name" value="EF-G-like_DII"/>
</dbReference>
<dbReference type="InterPro" id="IPR009000">
    <property type="entry name" value="Transl_B-barrel_sf"/>
</dbReference>
<proteinExistence type="predicted"/>
<protein>
    <submittedName>
        <fullName evidence="6">Putative translation protein, beta-barrel</fullName>
    </submittedName>
</protein>
<accession>A0A396GTB4</accession>
<dbReference type="GO" id="GO:0005525">
    <property type="term" value="F:GTP binding"/>
    <property type="evidence" value="ECO:0007669"/>
    <property type="project" value="UniProtKB-KW"/>
</dbReference>
<evidence type="ECO:0000256" key="2">
    <source>
        <dbReference type="ARBA" id="ARBA00022768"/>
    </source>
</evidence>
<keyword evidence="1" id="KW-0547">Nucleotide-binding</keyword>
<dbReference type="AlphaFoldDB" id="A0A396GTB4"/>
<organism evidence="6">
    <name type="scientific">Medicago truncatula</name>
    <name type="common">Barrel medic</name>
    <name type="synonym">Medicago tribuloides</name>
    <dbReference type="NCBI Taxonomy" id="3880"/>
    <lineage>
        <taxon>Eukaryota</taxon>
        <taxon>Viridiplantae</taxon>
        <taxon>Streptophyta</taxon>
        <taxon>Embryophyta</taxon>
        <taxon>Tracheophyta</taxon>
        <taxon>Spermatophyta</taxon>
        <taxon>Magnoliopsida</taxon>
        <taxon>eudicotyledons</taxon>
        <taxon>Gunneridae</taxon>
        <taxon>Pentapetalae</taxon>
        <taxon>rosids</taxon>
        <taxon>fabids</taxon>
        <taxon>Fabales</taxon>
        <taxon>Fabaceae</taxon>
        <taxon>Papilionoideae</taxon>
        <taxon>50 kb inversion clade</taxon>
        <taxon>NPAAA clade</taxon>
        <taxon>Hologalegina</taxon>
        <taxon>IRL clade</taxon>
        <taxon>Trifolieae</taxon>
        <taxon>Medicago</taxon>
    </lineage>
</organism>
<dbReference type="Gene3D" id="2.40.30.10">
    <property type="entry name" value="Translation factors"/>
    <property type="match status" value="1"/>
</dbReference>
<reference evidence="6" key="1">
    <citation type="journal article" date="2018" name="Nat. Plants">
        <title>Whole-genome landscape of Medicago truncatula symbiotic genes.</title>
        <authorList>
            <person name="Pecrix Y."/>
            <person name="Gamas P."/>
            <person name="Carrere S."/>
        </authorList>
    </citation>
    <scope>NUCLEOTIDE SEQUENCE</scope>
    <source>
        <tissue evidence="6">Leaves</tissue>
    </source>
</reference>